<dbReference type="Pfam" id="PF23309">
    <property type="entry name" value="DUF7083"/>
    <property type="match status" value="1"/>
</dbReference>
<dbReference type="EMBL" id="UYWY01020624">
    <property type="protein sequence ID" value="VDM42125.1"/>
    <property type="molecule type" value="Genomic_DNA"/>
</dbReference>
<feature type="domain" description="DUF7083" evidence="1">
    <location>
        <begin position="73"/>
        <end position="123"/>
    </location>
</feature>
<organism evidence="3 4">
    <name type="scientific">Toxocara canis</name>
    <name type="common">Canine roundworm</name>
    <dbReference type="NCBI Taxonomy" id="6265"/>
    <lineage>
        <taxon>Eukaryota</taxon>
        <taxon>Metazoa</taxon>
        <taxon>Ecdysozoa</taxon>
        <taxon>Nematoda</taxon>
        <taxon>Chromadorea</taxon>
        <taxon>Rhabditida</taxon>
        <taxon>Spirurina</taxon>
        <taxon>Ascaridomorpha</taxon>
        <taxon>Ascaridoidea</taxon>
        <taxon>Toxocaridae</taxon>
        <taxon>Toxocara</taxon>
    </lineage>
</organism>
<evidence type="ECO:0000313" key="2">
    <source>
        <dbReference type="EMBL" id="VDM42125.1"/>
    </source>
</evidence>
<dbReference type="Proteomes" id="UP000050794">
    <property type="component" value="Unassembled WGS sequence"/>
</dbReference>
<name>A0A183UQN4_TOXCA</name>
<accession>A0A183UQN4</accession>
<protein>
    <submittedName>
        <fullName evidence="4">UDENN domain-containing protein</fullName>
    </submittedName>
</protein>
<evidence type="ECO:0000313" key="4">
    <source>
        <dbReference type="WBParaSite" id="TCNE_0001080401-mRNA-1"/>
    </source>
</evidence>
<dbReference type="AlphaFoldDB" id="A0A183UQN4"/>
<reference evidence="4" key="1">
    <citation type="submission" date="2016-06" db="UniProtKB">
        <authorList>
            <consortium name="WormBaseParasite"/>
        </authorList>
    </citation>
    <scope>IDENTIFICATION</scope>
</reference>
<dbReference type="InterPro" id="IPR055510">
    <property type="entry name" value="DUF7083"/>
</dbReference>
<proteinExistence type="predicted"/>
<sequence>MLKALASSANRKHLQSGEWQSEAQSGQLLAAFLTALLEVCQYHQSGPPHSVDQERHFDALSGRLAQFVYYSDTRHEHVFIANDTALGDASRVRLLLQKLDAAMCEKYASYILPKAPRDTTFAGIVG</sequence>
<evidence type="ECO:0000259" key="1">
    <source>
        <dbReference type="Pfam" id="PF23309"/>
    </source>
</evidence>
<reference evidence="2 3" key="2">
    <citation type="submission" date="2018-11" db="EMBL/GenBank/DDBJ databases">
        <authorList>
            <consortium name="Pathogen Informatics"/>
        </authorList>
    </citation>
    <scope>NUCLEOTIDE SEQUENCE [LARGE SCALE GENOMIC DNA]</scope>
</reference>
<gene>
    <name evidence="2" type="ORF">TCNE_LOCUS10804</name>
</gene>
<dbReference type="WBParaSite" id="TCNE_0001080401-mRNA-1">
    <property type="protein sequence ID" value="TCNE_0001080401-mRNA-1"/>
    <property type="gene ID" value="TCNE_0001080401"/>
</dbReference>
<evidence type="ECO:0000313" key="3">
    <source>
        <dbReference type="Proteomes" id="UP000050794"/>
    </source>
</evidence>
<keyword evidence="3" id="KW-1185">Reference proteome</keyword>